<gene>
    <name evidence="3" type="ORF">J2Z30_008126</name>
    <name evidence="2" type="ORF">SIRAN844</name>
</gene>
<dbReference type="Proteomes" id="UP000756710">
    <property type="component" value="Unassembled WGS sequence"/>
</dbReference>
<dbReference type="Pfam" id="PF26607">
    <property type="entry name" value="DUF8189"/>
    <property type="match status" value="1"/>
</dbReference>
<dbReference type="Gene3D" id="2.120.10.70">
    <property type="entry name" value="Fucose-specific lectin"/>
    <property type="match status" value="1"/>
</dbReference>
<dbReference type="AlphaFoldDB" id="A0A060ZCU6"/>
<accession>A0A060ZCU6</accession>
<keyword evidence="4" id="KW-1185">Reference proteome</keyword>
<dbReference type="GeneID" id="32474031"/>
<dbReference type="HOGENOM" id="CLU_059884_2_0_11"/>
<dbReference type="SUPFAM" id="SSF89372">
    <property type="entry name" value="Fucose-specific lectin"/>
    <property type="match status" value="2"/>
</dbReference>
<feature type="domain" description="PLL-like beta propeller" evidence="1">
    <location>
        <begin position="6"/>
        <end position="204"/>
    </location>
</feature>
<dbReference type="GO" id="GO:0016787">
    <property type="term" value="F:hydrolase activity"/>
    <property type="evidence" value="ECO:0007669"/>
    <property type="project" value="UniProtKB-KW"/>
</dbReference>
<evidence type="ECO:0000313" key="4">
    <source>
        <dbReference type="Proteomes" id="UP000756710"/>
    </source>
</evidence>
<evidence type="ECO:0000313" key="2">
    <source>
        <dbReference type="EMBL" id="CDR02628.1"/>
    </source>
</evidence>
<sequence length="343" mass="36600">MTVSTTPGIVWGTWINLQGGIHSEPAPVAFADDRVQVFIRGGSNVLWSRVEARDGTWGPWQQYPGLSVDGIPAPIRGKDGKIRVFYRTPGNNLEVITQTAINSGYGPPQTLVTGIGDDPAAALGADGRIYVFFPGTDNALWYIRNQDLQYETYTSATSLGGAIFATPSPILDGGGRLVVAVKAAGEILSTIQQQTENSAVWEAFSPNATNMTSRPSVCLDAAGRVQIFYRGSDGSVRRVGQSDDYDSFGAAVSLGAQIVWRPTCALAQDGRINVFIKATDNALWVAVQNTESGTAYSGFQSLGGVIGSAGVGVPILNEENLLYVFIQGSGTARDLWLQRQTFV</sequence>
<evidence type="ECO:0000313" key="3">
    <source>
        <dbReference type="EMBL" id="MBP2067060.1"/>
    </source>
</evidence>
<dbReference type="InterPro" id="IPR058502">
    <property type="entry name" value="PLL-like_beta-prop"/>
</dbReference>
<protein>
    <submittedName>
        <fullName evidence="2">Glycoside hydrolase clan GH-D</fullName>
    </submittedName>
</protein>
<evidence type="ECO:0000259" key="1">
    <source>
        <dbReference type="Pfam" id="PF26607"/>
    </source>
</evidence>
<keyword evidence="2" id="KW-0378">Hydrolase</keyword>
<dbReference type="EMBL" id="JAGGLR010000028">
    <property type="protein sequence ID" value="MBP2067060.1"/>
    <property type="molecule type" value="Genomic_DNA"/>
</dbReference>
<dbReference type="EMBL" id="LK022848">
    <property type="protein sequence ID" value="CDR02628.1"/>
    <property type="molecule type" value="Genomic_DNA"/>
</dbReference>
<dbReference type="RefSeq" id="WP_044567235.1">
    <property type="nucleotide sequence ID" value="NZ_BAABDR010000098.1"/>
</dbReference>
<reference evidence="2" key="1">
    <citation type="submission" date="2014-05" db="EMBL/GenBank/DDBJ databases">
        <authorList>
            <person name="Horn Fabian"/>
        </authorList>
    </citation>
    <scope>NUCLEOTIDE SEQUENCE</scope>
</reference>
<name>A0A060ZCU6_9ACTN</name>
<reference evidence="3 4" key="2">
    <citation type="submission" date="2021-03" db="EMBL/GenBank/DDBJ databases">
        <title>Genomic Encyclopedia of Type Strains, Phase IV (KMG-IV): sequencing the most valuable type-strain genomes for metagenomic binning, comparative biology and taxonomic classification.</title>
        <authorList>
            <person name="Goeker M."/>
        </authorList>
    </citation>
    <scope>NUCLEOTIDE SEQUENCE [LARGE SCALE GENOMIC DNA]</scope>
    <source>
        <strain evidence="3 4">DSM 41954</strain>
    </source>
</reference>
<proteinExistence type="predicted"/>
<organism evidence="2">
    <name type="scientific">Streptomyces iranensis</name>
    <dbReference type="NCBI Taxonomy" id="576784"/>
    <lineage>
        <taxon>Bacteria</taxon>
        <taxon>Bacillati</taxon>
        <taxon>Actinomycetota</taxon>
        <taxon>Actinomycetes</taxon>
        <taxon>Kitasatosporales</taxon>
        <taxon>Streptomycetaceae</taxon>
        <taxon>Streptomyces</taxon>
        <taxon>Streptomyces violaceusniger group</taxon>
    </lineage>
</organism>